<organism evidence="2 3">
    <name type="scientific">Knufia fluminis</name>
    <dbReference type="NCBI Taxonomy" id="191047"/>
    <lineage>
        <taxon>Eukaryota</taxon>
        <taxon>Fungi</taxon>
        <taxon>Dikarya</taxon>
        <taxon>Ascomycota</taxon>
        <taxon>Pezizomycotina</taxon>
        <taxon>Eurotiomycetes</taxon>
        <taxon>Chaetothyriomycetidae</taxon>
        <taxon>Chaetothyriales</taxon>
        <taxon>Trichomeriaceae</taxon>
        <taxon>Knufia</taxon>
    </lineage>
</organism>
<feature type="compositionally biased region" description="Basic and acidic residues" evidence="1">
    <location>
        <begin position="11"/>
        <end position="21"/>
    </location>
</feature>
<evidence type="ECO:0000313" key="2">
    <source>
        <dbReference type="EMBL" id="KAK5957401.1"/>
    </source>
</evidence>
<feature type="compositionally biased region" description="Polar residues" evidence="1">
    <location>
        <begin position="414"/>
        <end position="423"/>
    </location>
</feature>
<feature type="region of interest" description="Disordered" evidence="1">
    <location>
        <begin position="396"/>
        <end position="423"/>
    </location>
</feature>
<feature type="compositionally biased region" description="Polar residues" evidence="1">
    <location>
        <begin position="397"/>
        <end position="406"/>
    </location>
</feature>
<feature type="compositionally biased region" description="Polar residues" evidence="1">
    <location>
        <begin position="117"/>
        <end position="131"/>
    </location>
</feature>
<proteinExistence type="predicted"/>
<sequence>MARTKQSIAEAQERGDKDDILPRGPFSYESENETDDDDSHAPTSEAMGKAASSNQRSSSTTKRAKRRVNKKLDDQLSLDLEQSLLVAPTDALSAQTLPTSTVPTALGSTKTSLLANDNLSVSNGSRTTTPWLSRHRDRRDTRPPLTHSQNQPRPSVSPLSDTSPGYHHRDDAEYSNAPSIFPPSSTALLSLTSQPMQPALNHLQTSASSQNAGDLKSEQQEAEVPQTKTTHAAAEQAISKPKVKRRRIEEPFSQSHTSSTMNPSNPPDRTGLSSAKSTGGVAKHPLSKEIVTDSSEDSQDETETETDLVTMPRAQLDALIKRFRDQGDDQVNDTLKQSESVIKTQTSIAERHKQAIKDKDTLTEQNRLLTNRNTQLTTLVSDLQNQLSQLNKQLAQVTQPNSQAETATRKNRTNELTSQNTELTSQVSDLSNQLLQARTQLAQANTRIQQLSKDEEEVITKGARQMAELSELNLRLMRKVDVMTKAS</sequence>
<comment type="caution">
    <text evidence="2">The sequence shown here is derived from an EMBL/GenBank/DDBJ whole genome shotgun (WGS) entry which is preliminary data.</text>
</comment>
<protein>
    <submittedName>
        <fullName evidence="2">Uncharacterized protein</fullName>
    </submittedName>
</protein>
<dbReference type="EMBL" id="JAKLMC020000003">
    <property type="protein sequence ID" value="KAK5957401.1"/>
    <property type="molecule type" value="Genomic_DNA"/>
</dbReference>
<evidence type="ECO:0000313" key="3">
    <source>
        <dbReference type="Proteomes" id="UP001316803"/>
    </source>
</evidence>
<reference evidence="2 3" key="1">
    <citation type="submission" date="2022-12" db="EMBL/GenBank/DDBJ databases">
        <title>Genomic features and morphological characterization of a novel Knufia sp. strain isolated from spacecraft assembly facility.</title>
        <authorList>
            <person name="Teixeira M."/>
            <person name="Chander A.M."/>
            <person name="Stajich J.E."/>
            <person name="Venkateswaran K."/>
        </authorList>
    </citation>
    <scope>NUCLEOTIDE SEQUENCE [LARGE SCALE GENOMIC DNA]</scope>
    <source>
        <strain evidence="2 3">FJI-L2-BK-P2</strain>
    </source>
</reference>
<keyword evidence="3" id="KW-1185">Reference proteome</keyword>
<evidence type="ECO:0000256" key="1">
    <source>
        <dbReference type="SAM" id="MobiDB-lite"/>
    </source>
</evidence>
<dbReference type="AlphaFoldDB" id="A0AAN8FF86"/>
<feature type="compositionally biased region" description="Polar residues" evidence="1">
    <location>
        <begin position="146"/>
        <end position="163"/>
    </location>
</feature>
<feature type="region of interest" description="Disordered" evidence="1">
    <location>
        <begin position="117"/>
        <end position="180"/>
    </location>
</feature>
<feature type="region of interest" description="Disordered" evidence="1">
    <location>
        <begin position="1"/>
        <end position="76"/>
    </location>
</feature>
<accession>A0AAN8FF86</accession>
<feature type="region of interest" description="Disordered" evidence="1">
    <location>
        <begin position="205"/>
        <end position="307"/>
    </location>
</feature>
<feature type="compositionally biased region" description="Polar residues" evidence="1">
    <location>
        <begin position="252"/>
        <end position="263"/>
    </location>
</feature>
<dbReference type="Proteomes" id="UP001316803">
    <property type="component" value="Unassembled WGS sequence"/>
</dbReference>
<name>A0AAN8FF86_9EURO</name>
<feature type="compositionally biased region" description="Acidic residues" evidence="1">
    <location>
        <begin position="294"/>
        <end position="306"/>
    </location>
</feature>
<gene>
    <name evidence="2" type="ORF">OHC33_001775</name>
</gene>